<organism evidence="1 2">
    <name type="scientific">Sedimentibacter saalensis</name>
    <dbReference type="NCBI Taxonomy" id="130788"/>
    <lineage>
        <taxon>Bacteria</taxon>
        <taxon>Bacillati</taxon>
        <taxon>Bacillota</taxon>
        <taxon>Tissierellia</taxon>
        <taxon>Sedimentibacter</taxon>
    </lineage>
</organism>
<dbReference type="EMBL" id="VLKH01000003">
    <property type="protein sequence ID" value="TWH81551.1"/>
    <property type="molecule type" value="Genomic_DNA"/>
</dbReference>
<protein>
    <submittedName>
        <fullName evidence="1">AlwI restriction endonuclease</fullName>
    </submittedName>
</protein>
<keyword evidence="1" id="KW-0540">Nuclease</keyword>
<dbReference type="Proteomes" id="UP000315343">
    <property type="component" value="Unassembled WGS sequence"/>
</dbReference>
<comment type="caution">
    <text evidence="1">The sequence shown here is derived from an EMBL/GenBank/DDBJ whole genome shotgun (WGS) entry which is preliminary data.</text>
</comment>
<proteinExistence type="predicted"/>
<accession>A0A562JEF1</accession>
<dbReference type="OrthoDB" id="5314016at2"/>
<keyword evidence="1" id="KW-0255">Endonuclease</keyword>
<dbReference type="CDD" id="cd22316">
    <property type="entry name" value="BspD6I-like"/>
    <property type="match status" value="1"/>
</dbReference>
<evidence type="ECO:0000313" key="2">
    <source>
        <dbReference type="Proteomes" id="UP000315343"/>
    </source>
</evidence>
<sequence>MAKCWSLSTTIRNPERNAPFLRVLQEFEGEPFNSNTQANLFKRLIQTKNYMPMGLPKRIKDKYEDPEEFTHEELSEILSLASYENKSIDNIEDIYAMRGRTAVSNLNKMCAAVARDSHGPVRITPLGMEIISGTPDFSNIFLRYFLKWQLPNGVDRGFNDFNIIPFIATMHVVKQVNEMWFSMGNNPVGLSKIEFALFIPTLTNYKDINDTANQLIEFRCNCRKLNGEEQKNYIDTQFIEKVINVFSLQTDDDFEIEKKINTLYDYADSAIRYFRMTNLFYYRGNGRYIDLSPRRSVEIEKLLETFSGESLRFGDIEEYFDYMSNLNMPQLPWENIGDLQAALINLREEATHIQAKIESEFQGQSLHSFTFDTAISGDLTILNNHIKETREIINLLNVDYSILLERSLSNIDTYISEISKLSSRRRSISGQDPLNLEWNVAQSLMALDDAKEIIPHYNVGDDNLPTFTAPGNTPDMECHYIDFSMICEVTLLNGRDQWYNEGQPVMRHLRDFESNNHNENNYCLFLAPSLHRDTVNTFWYSVKYDYEGARQKIIPLTLDQYTKILSIVKNKYFKHSIRVNQRTLKSLFDIVYSKVDEHNNSGDWILSIDNCIDTWEKSYLI</sequence>
<evidence type="ECO:0000313" key="1">
    <source>
        <dbReference type="EMBL" id="TWH81551.1"/>
    </source>
</evidence>
<dbReference type="AlphaFoldDB" id="A0A562JEF1"/>
<gene>
    <name evidence="1" type="ORF">LY60_01303</name>
</gene>
<dbReference type="Gene3D" id="3.40.91.50">
    <property type="match status" value="1"/>
</dbReference>
<dbReference type="RefSeq" id="WP_145081509.1">
    <property type="nucleotide sequence ID" value="NZ_JBCFAR010000005.1"/>
</dbReference>
<dbReference type="InterPro" id="IPR018573">
    <property type="entry name" value="Restrct_endonuc_II_AlwI"/>
</dbReference>
<dbReference type="Pfam" id="PF09491">
    <property type="entry name" value="RE_AlwI"/>
    <property type="match status" value="1"/>
</dbReference>
<keyword evidence="1" id="KW-0378">Hydrolase</keyword>
<dbReference type="GO" id="GO:0004519">
    <property type="term" value="F:endonuclease activity"/>
    <property type="evidence" value="ECO:0007669"/>
    <property type="project" value="UniProtKB-KW"/>
</dbReference>
<reference evidence="1 2" key="1">
    <citation type="submission" date="2019-07" db="EMBL/GenBank/DDBJ databases">
        <title>Genomic Encyclopedia of Type Strains, Phase I: the one thousand microbial genomes (KMG-I) project.</title>
        <authorList>
            <person name="Kyrpides N."/>
        </authorList>
    </citation>
    <scope>NUCLEOTIDE SEQUENCE [LARGE SCALE GENOMIC DNA]</scope>
    <source>
        <strain evidence="1 2">DSM 13558</strain>
    </source>
</reference>
<keyword evidence="2" id="KW-1185">Reference proteome</keyword>
<name>A0A562JEF1_9FIRM</name>